<comment type="caution">
    <text evidence="4">The sequence shown here is derived from an EMBL/GenBank/DDBJ whole genome shotgun (WGS) entry which is preliminary data.</text>
</comment>
<dbReference type="PANTHER" id="PTHR30023:SF0">
    <property type="entry name" value="PENICILLIN-SENSITIVE CARBOXYPEPTIDASE A"/>
    <property type="match status" value="1"/>
</dbReference>
<evidence type="ECO:0000256" key="1">
    <source>
        <dbReference type="ARBA" id="ARBA00006096"/>
    </source>
</evidence>
<dbReference type="RefSeq" id="WP_043610266.1">
    <property type="nucleotide sequence ID" value="NZ_AXCY01000174.1"/>
</dbReference>
<dbReference type="InterPro" id="IPR012338">
    <property type="entry name" value="Beta-lactam/transpept-like"/>
</dbReference>
<dbReference type="Pfam" id="PF02113">
    <property type="entry name" value="Peptidase_S13"/>
    <property type="match status" value="2"/>
</dbReference>
<dbReference type="Proteomes" id="UP000029839">
    <property type="component" value="Unassembled WGS sequence"/>
</dbReference>
<evidence type="ECO:0000313" key="5">
    <source>
        <dbReference type="Proteomes" id="UP000029839"/>
    </source>
</evidence>
<dbReference type="GO" id="GO:0000270">
    <property type="term" value="P:peptidoglycan metabolic process"/>
    <property type="evidence" value="ECO:0007669"/>
    <property type="project" value="TreeGrafter"/>
</dbReference>
<gene>
    <name evidence="4" type="ORF">N868_06880</name>
</gene>
<evidence type="ECO:0000313" key="4">
    <source>
        <dbReference type="EMBL" id="KGM08676.1"/>
    </source>
</evidence>
<dbReference type="NCBIfam" id="TIGR00666">
    <property type="entry name" value="PBP4"/>
    <property type="match status" value="1"/>
</dbReference>
<keyword evidence="2" id="KW-0378">Hydrolase</keyword>
<feature type="compositionally biased region" description="Low complexity" evidence="3">
    <location>
        <begin position="49"/>
        <end position="61"/>
    </location>
</feature>
<reference evidence="4 5" key="1">
    <citation type="submission" date="2013-08" db="EMBL/GenBank/DDBJ databases">
        <title>Genome sequencing of Cellulomonas carbonis T26.</title>
        <authorList>
            <person name="Chen F."/>
            <person name="Li Y."/>
            <person name="Wang G."/>
        </authorList>
    </citation>
    <scope>NUCLEOTIDE SEQUENCE [LARGE SCALE GENOMIC DNA]</scope>
    <source>
        <strain evidence="4 5">T26</strain>
    </source>
</reference>
<keyword evidence="4" id="KW-0121">Carboxypeptidase</keyword>
<comment type="similarity">
    <text evidence="1">Belongs to the peptidase S13 family.</text>
</comment>
<dbReference type="SUPFAM" id="SSF56601">
    <property type="entry name" value="beta-lactamase/transpeptidase-like"/>
    <property type="match status" value="1"/>
</dbReference>
<dbReference type="PRINTS" id="PR00922">
    <property type="entry name" value="DADACBPTASE3"/>
</dbReference>
<protein>
    <submittedName>
        <fullName evidence="4">D-alanyl-D-alanine carboxypeptidase</fullName>
    </submittedName>
</protein>
<dbReference type="PANTHER" id="PTHR30023">
    <property type="entry name" value="D-ALANYL-D-ALANINE CARBOXYPEPTIDASE"/>
    <property type="match status" value="1"/>
</dbReference>
<name>A0A0A0BL31_9CELL</name>
<dbReference type="Gene3D" id="3.40.710.10">
    <property type="entry name" value="DD-peptidase/beta-lactamase superfamily"/>
    <property type="match status" value="2"/>
</dbReference>
<organism evidence="4 5">
    <name type="scientific">Cellulomonas carbonis T26</name>
    <dbReference type="NCBI Taxonomy" id="947969"/>
    <lineage>
        <taxon>Bacteria</taxon>
        <taxon>Bacillati</taxon>
        <taxon>Actinomycetota</taxon>
        <taxon>Actinomycetes</taxon>
        <taxon>Micrococcales</taxon>
        <taxon>Cellulomonadaceae</taxon>
        <taxon>Cellulomonas</taxon>
    </lineage>
</organism>
<evidence type="ECO:0000256" key="2">
    <source>
        <dbReference type="ARBA" id="ARBA00022801"/>
    </source>
</evidence>
<proteinExistence type="inferred from homology"/>
<accession>A0A0A0BL31</accession>
<dbReference type="OrthoDB" id="56883at2"/>
<dbReference type="EMBL" id="AXCY01000174">
    <property type="protein sequence ID" value="KGM08676.1"/>
    <property type="molecule type" value="Genomic_DNA"/>
</dbReference>
<feature type="region of interest" description="Disordered" evidence="3">
    <location>
        <begin position="47"/>
        <end position="66"/>
    </location>
</feature>
<reference evidence="4 5" key="2">
    <citation type="journal article" date="2015" name="Stand. Genomic Sci.">
        <title>Draft genome sequence of Cellulomonas carbonis T26(T) and comparative analysis of six Cellulomonas genomes.</title>
        <authorList>
            <person name="Zhuang W."/>
            <person name="Zhang S."/>
            <person name="Xia X."/>
            <person name="Wang G."/>
        </authorList>
    </citation>
    <scope>NUCLEOTIDE SEQUENCE [LARGE SCALE GENOMIC DNA]</scope>
    <source>
        <strain evidence="4 5">T26</strain>
    </source>
</reference>
<evidence type="ECO:0000256" key="3">
    <source>
        <dbReference type="SAM" id="MobiDB-lite"/>
    </source>
</evidence>
<keyword evidence="4" id="KW-0645">Protease</keyword>
<dbReference type="GO" id="GO:0004185">
    <property type="term" value="F:serine-type carboxypeptidase activity"/>
    <property type="evidence" value="ECO:0007669"/>
    <property type="project" value="InterPro"/>
</dbReference>
<sequence>MSTTRVTAAVAGVVVLLGAGWVTADAYDVVPGVVTLDAPYPPPVPFPTAPGAVEPPGLLAGPPEPTDPVPLPEADELRALADAVVAHRWIGESVGIVVADGVTGEVLVDVGGATPREPASTAKLLTAVAATSALGPDATVETRVVQQGPGRIVLVGGGDVMLAAGAGDPDAINGRAGLADLADDTARALALAGTTEVTLALDDTLFSGPDVAPGWTPGDLALGYMARVSPIAVNIAKTREEPYPPRHADPSMHAATTFAALLRDRGVTVVGEPARATAPASAVPLASVRSATVREVVRYLLHTSDNTVTEVVGRLVALDAGLPGSFQGATRAVLAEVRGLGVDVEGAVLADCSGLAEGSALPTSLLVDLMRVADADAQLRGVLVDLPVAGWQGTLGDRYGDLPARGLVRAKTGSLVGVTSLAGTVVTQQGRHLLFAVVADRTPPGGQLGPRRVVDAFVQQLAGCACGLP</sequence>
<dbReference type="GO" id="GO:0006508">
    <property type="term" value="P:proteolysis"/>
    <property type="evidence" value="ECO:0007669"/>
    <property type="project" value="InterPro"/>
</dbReference>
<dbReference type="InterPro" id="IPR000667">
    <property type="entry name" value="Peptidase_S13"/>
</dbReference>
<dbReference type="AlphaFoldDB" id="A0A0A0BL31"/>
<keyword evidence="5" id="KW-1185">Reference proteome</keyword>